<reference evidence="8 11" key="1">
    <citation type="submission" date="2019-08" db="EMBL/GenBank/DDBJ databases">
        <title>Comparison of rpoB and gyrB Sequences from Mobiluncus Species and Development of a Multiplex PCR Method for Clinical Detection of Mobiluncus curtisii and Mobiluncus mulieris.</title>
        <authorList>
            <person name="Yang L."/>
            <person name="Shen Y."/>
            <person name="Xu G."/>
            <person name="Shu L.-B."/>
            <person name="Hu J."/>
            <person name="Zhang R."/>
            <person name="Wang Y."/>
            <person name="Zhou H.-W."/>
            <person name="Zhang X."/>
        </authorList>
    </citation>
    <scope>NUCLEOTIDE SEQUENCE [LARGE SCALE GENOMIC DNA]</scope>
    <source>
        <strain evidence="8 11">M26</strain>
    </source>
</reference>
<dbReference type="EMBL" id="JABCUV010000002">
    <property type="protein sequence ID" value="NMW92678.1"/>
    <property type="molecule type" value="Genomic_DNA"/>
</dbReference>
<dbReference type="Proteomes" id="UP000582487">
    <property type="component" value="Unassembled WGS sequence"/>
</dbReference>
<evidence type="ECO:0000256" key="4">
    <source>
        <dbReference type="ARBA" id="ARBA00022825"/>
    </source>
</evidence>
<evidence type="ECO:0000256" key="1">
    <source>
        <dbReference type="ARBA" id="ARBA00007664"/>
    </source>
</evidence>
<dbReference type="Pfam" id="PF00089">
    <property type="entry name" value="Trypsin"/>
    <property type="match status" value="1"/>
</dbReference>
<dbReference type="InterPro" id="IPR001254">
    <property type="entry name" value="Trypsin_dom"/>
</dbReference>
<protein>
    <submittedName>
        <fullName evidence="9">Serine protease</fullName>
    </submittedName>
</protein>
<evidence type="ECO:0000313" key="8">
    <source>
        <dbReference type="EMBL" id="MCU9968602.1"/>
    </source>
</evidence>
<dbReference type="GO" id="GO:0006508">
    <property type="term" value="P:proteolysis"/>
    <property type="evidence" value="ECO:0007669"/>
    <property type="project" value="UniProtKB-KW"/>
</dbReference>
<feature type="domain" description="Peptidase S1" evidence="7">
    <location>
        <begin position="226"/>
        <end position="345"/>
    </location>
</feature>
<keyword evidence="2 9" id="KW-0645">Protease</keyword>
<reference evidence="9 10" key="2">
    <citation type="submission" date="2020-04" db="EMBL/GenBank/DDBJ databases">
        <title>Antimicrobial susceptibility and clonality of vaginal-derived multi-drug resistant Mobiluncus isolates in China.</title>
        <authorList>
            <person name="Zhang X."/>
        </authorList>
    </citation>
    <scope>NUCLEOTIDE SEQUENCE [LARGE SCALE GENOMIC DNA]</scope>
    <source>
        <strain evidence="9 10">7</strain>
    </source>
</reference>
<dbReference type="CDD" id="cd21112">
    <property type="entry name" value="alphaLP-like"/>
    <property type="match status" value="1"/>
</dbReference>
<dbReference type="Gene3D" id="2.40.10.10">
    <property type="entry name" value="Trypsin-like serine proteases"/>
    <property type="match status" value="2"/>
</dbReference>
<dbReference type="SUPFAM" id="SSF50494">
    <property type="entry name" value="Trypsin-like serine proteases"/>
    <property type="match status" value="1"/>
</dbReference>
<keyword evidence="3" id="KW-0378">Hydrolase</keyword>
<dbReference type="RefSeq" id="WP_004013116.1">
    <property type="nucleotide sequence ID" value="NZ_CAMPUA010000003.1"/>
</dbReference>
<dbReference type="InterPro" id="IPR001316">
    <property type="entry name" value="Pept_S1A_streptogrisin"/>
</dbReference>
<evidence type="ECO:0000313" key="10">
    <source>
        <dbReference type="Proteomes" id="UP000582487"/>
    </source>
</evidence>
<dbReference type="PRINTS" id="PR00861">
    <property type="entry name" value="ALYTICPTASE"/>
</dbReference>
<gene>
    <name evidence="8" type="ORF">FYZ43_04115</name>
    <name evidence="9" type="ORF">HHJ74_02960</name>
</gene>
<evidence type="ECO:0000256" key="3">
    <source>
        <dbReference type="ARBA" id="ARBA00022801"/>
    </source>
</evidence>
<evidence type="ECO:0000256" key="6">
    <source>
        <dbReference type="SAM" id="SignalP"/>
    </source>
</evidence>
<evidence type="ECO:0000256" key="2">
    <source>
        <dbReference type="ARBA" id="ARBA00022670"/>
    </source>
</evidence>
<dbReference type="InterPro" id="IPR043504">
    <property type="entry name" value="Peptidase_S1_PA_chymotrypsin"/>
</dbReference>
<evidence type="ECO:0000256" key="5">
    <source>
        <dbReference type="ARBA" id="ARBA00023157"/>
    </source>
</evidence>
<dbReference type="InterPro" id="IPR009003">
    <property type="entry name" value="Peptidase_S1_PA"/>
</dbReference>
<comment type="similarity">
    <text evidence="1">Belongs to the peptidase S1 family.</text>
</comment>
<dbReference type="AlphaFoldDB" id="A0A2J9KPA8"/>
<dbReference type="Proteomes" id="UP001209486">
    <property type="component" value="Unassembled WGS sequence"/>
</dbReference>
<keyword evidence="6" id="KW-0732">Signal</keyword>
<dbReference type="OrthoDB" id="5176514at2"/>
<keyword evidence="4" id="KW-0720">Serine protease</keyword>
<evidence type="ECO:0000259" key="7">
    <source>
        <dbReference type="Pfam" id="PF00089"/>
    </source>
</evidence>
<organism evidence="9 10">
    <name type="scientific">Mobiluncus mulieris</name>
    <dbReference type="NCBI Taxonomy" id="2052"/>
    <lineage>
        <taxon>Bacteria</taxon>
        <taxon>Bacillati</taxon>
        <taxon>Actinomycetota</taxon>
        <taxon>Actinomycetes</taxon>
        <taxon>Actinomycetales</taxon>
        <taxon>Actinomycetaceae</taxon>
        <taxon>Mobiluncus</taxon>
    </lineage>
</organism>
<dbReference type="GO" id="GO:0004252">
    <property type="term" value="F:serine-type endopeptidase activity"/>
    <property type="evidence" value="ECO:0007669"/>
    <property type="project" value="InterPro"/>
</dbReference>
<feature type="signal peptide" evidence="6">
    <location>
        <begin position="1"/>
        <end position="24"/>
    </location>
</feature>
<sequence>MTKKLFPMVAVAIFSLGASFMARAETTGSEVPENWQDEIAGIATLAEEQYPQDFTTSTIDTDKVKGAVYFKAEIPREIAKKAARLPYLELVGDTGISNLEAQDIHHEIADKIHQENPDLKFGSFVDFKKRTVEIELDSSQAQERMSNSIAEIANKHYGKLKLNIKYAIKSKSTLDALYGGGFMNKCTSAFSVESEYFNFGNALLTAGHCNTSQSYQSIPLTYEGNYVGERGDFAVYSTTAYTAPQYYSKPGHLVNVTATRNPAVGQALCRNGMTTGQECGQRVVANGYCDYTEKPRVCGLTVMNSRLARRGDSGGPWFSSTYAYGIHSRALLYDNSARDAFTPVRAAEKYLNVKVKTV</sequence>
<dbReference type="EMBL" id="VSZY01000004">
    <property type="protein sequence ID" value="MCU9968602.1"/>
    <property type="molecule type" value="Genomic_DNA"/>
</dbReference>
<evidence type="ECO:0000313" key="9">
    <source>
        <dbReference type="EMBL" id="NMW92678.1"/>
    </source>
</evidence>
<keyword evidence="5" id="KW-1015">Disulfide bond</keyword>
<proteinExistence type="inferred from homology"/>
<feature type="chain" id="PRO_5044383274" evidence="6">
    <location>
        <begin position="25"/>
        <end position="358"/>
    </location>
</feature>
<comment type="caution">
    <text evidence="9">The sequence shown here is derived from an EMBL/GenBank/DDBJ whole genome shotgun (WGS) entry which is preliminary data.</text>
</comment>
<evidence type="ECO:0000313" key="11">
    <source>
        <dbReference type="Proteomes" id="UP001209486"/>
    </source>
</evidence>
<name>A0A2J9KPA8_9ACTO</name>
<accession>A0A2J9KPA8</accession>